<gene>
    <name evidence="2" type="ORF">HJA87_07315</name>
</gene>
<feature type="signal peptide" evidence="1">
    <location>
        <begin position="1"/>
        <end position="25"/>
    </location>
</feature>
<protein>
    <submittedName>
        <fullName evidence="2">Uncharacterized protein</fullName>
    </submittedName>
</protein>
<feature type="chain" id="PRO_5046308473" evidence="1">
    <location>
        <begin position="26"/>
        <end position="130"/>
    </location>
</feature>
<sequence>MGLDRKLIQAVFLCAALAMPVFAHSAEGAADEALLSHVSTEVIPEMQREYMQTAVGKFVHAIDIAALRARVMREQTLEQWYIEGIYNAVPTKLTAELLERWAESPSLPYYLEATDIPDCVHGRVLLPTCR</sequence>
<dbReference type="Proteomes" id="UP000720124">
    <property type="component" value="Unassembled WGS sequence"/>
</dbReference>
<reference evidence="2 3" key="1">
    <citation type="submission" date="2020-06" db="EMBL/GenBank/DDBJ databases">
        <title>Global-level population genomics: horizontal gene transfer, symbiosis and evolution in Rhizobia.</title>
        <authorList>
            <person name="Gai Y."/>
        </authorList>
    </citation>
    <scope>NUCLEOTIDE SEQUENCE [LARGE SCALE GENOMIC DNA]</scope>
    <source>
        <strain evidence="2 3">PLR6_1b</strain>
    </source>
</reference>
<comment type="caution">
    <text evidence="2">The sequence shown here is derived from an EMBL/GenBank/DDBJ whole genome shotgun (WGS) entry which is preliminary data.</text>
</comment>
<name>A0ABS7LFE2_9HYPH</name>
<proteinExistence type="predicted"/>
<accession>A0ABS7LFE2</accession>
<organism evidence="2 3">
    <name type="scientific">Rhizobium bangladeshense</name>
    <dbReference type="NCBI Taxonomy" id="1138189"/>
    <lineage>
        <taxon>Bacteria</taxon>
        <taxon>Pseudomonadati</taxon>
        <taxon>Pseudomonadota</taxon>
        <taxon>Alphaproteobacteria</taxon>
        <taxon>Hyphomicrobiales</taxon>
        <taxon>Rhizobiaceae</taxon>
        <taxon>Rhizobium/Agrobacterium group</taxon>
        <taxon>Rhizobium</taxon>
    </lineage>
</organism>
<dbReference type="RefSeq" id="WP_221093549.1">
    <property type="nucleotide sequence ID" value="NZ_JABDWX010000001.1"/>
</dbReference>
<evidence type="ECO:0000313" key="2">
    <source>
        <dbReference type="EMBL" id="MBY3589691.1"/>
    </source>
</evidence>
<keyword evidence="3" id="KW-1185">Reference proteome</keyword>
<evidence type="ECO:0000256" key="1">
    <source>
        <dbReference type="SAM" id="SignalP"/>
    </source>
</evidence>
<keyword evidence="1" id="KW-0732">Signal</keyword>
<dbReference type="EMBL" id="JABTXI010000002">
    <property type="protein sequence ID" value="MBY3589691.1"/>
    <property type="molecule type" value="Genomic_DNA"/>
</dbReference>
<evidence type="ECO:0000313" key="3">
    <source>
        <dbReference type="Proteomes" id="UP000720124"/>
    </source>
</evidence>